<sequence length="226" mass="24374">MASILLIEDDVTIRTALTRGLRELGHAVSSSSTALDGLRLAVQDRPDLVVLDLGLPDLDGRELLRMLRSVSQVPVIVATARDGDAEMVPVLDAGADDYVVKPFSATQLNARVKAVLRRTAEDRPDASVKVGGLSVDPRSRVASLDGTALDLTPREFDVLHYLAARAGEVVSKRELLTEVWQLPYGGADKTVDVHLSWLRRKLGETASAPRYLHTVRGVGVKLVGPA</sequence>
<accession>A0A7W8EI56</accession>
<proteinExistence type="predicted"/>
<feature type="domain" description="Response regulatory" evidence="8">
    <location>
        <begin position="3"/>
        <end position="116"/>
    </location>
</feature>
<feature type="DNA-binding region" description="OmpR/PhoB-type" evidence="7">
    <location>
        <begin position="125"/>
        <end position="224"/>
    </location>
</feature>
<dbReference type="SMART" id="SM00448">
    <property type="entry name" value="REC"/>
    <property type="match status" value="1"/>
</dbReference>
<dbReference type="Gene3D" id="1.10.10.10">
    <property type="entry name" value="Winged helix-like DNA-binding domain superfamily/Winged helix DNA-binding domain"/>
    <property type="match status" value="1"/>
</dbReference>
<dbReference type="Gene3D" id="3.40.50.2300">
    <property type="match status" value="1"/>
</dbReference>
<dbReference type="GO" id="GO:0032993">
    <property type="term" value="C:protein-DNA complex"/>
    <property type="evidence" value="ECO:0007669"/>
    <property type="project" value="TreeGrafter"/>
</dbReference>
<protein>
    <submittedName>
        <fullName evidence="10">DNA-binding response OmpR family regulator</fullName>
    </submittedName>
</protein>
<evidence type="ECO:0000256" key="1">
    <source>
        <dbReference type="ARBA" id="ARBA00022553"/>
    </source>
</evidence>
<organism evidence="10 11">
    <name type="scientific">Nonomuraea endophytica</name>
    <dbReference type="NCBI Taxonomy" id="714136"/>
    <lineage>
        <taxon>Bacteria</taxon>
        <taxon>Bacillati</taxon>
        <taxon>Actinomycetota</taxon>
        <taxon>Actinomycetes</taxon>
        <taxon>Streptosporangiales</taxon>
        <taxon>Streptosporangiaceae</taxon>
        <taxon>Nonomuraea</taxon>
    </lineage>
</organism>
<dbReference type="GO" id="GO:0005829">
    <property type="term" value="C:cytosol"/>
    <property type="evidence" value="ECO:0007669"/>
    <property type="project" value="TreeGrafter"/>
</dbReference>
<dbReference type="Pfam" id="PF00486">
    <property type="entry name" value="Trans_reg_C"/>
    <property type="match status" value="1"/>
</dbReference>
<dbReference type="Proteomes" id="UP000568380">
    <property type="component" value="Unassembled WGS sequence"/>
</dbReference>
<evidence type="ECO:0000259" key="8">
    <source>
        <dbReference type="PROSITE" id="PS50110"/>
    </source>
</evidence>
<dbReference type="PROSITE" id="PS50110">
    <property type="entry name" value="RESPONSE_REGULATORY"/>
    <property type="match status" value="1"/>
</dbReference>
<gene>
    <name evidence="10" type="ORF">HNR40_005791</name>
</gene>
<dbReference type="GO" id="GO:0006355">
    <property type="term" value="P:regulation of DNA-templated transcription"/>
    <property type="evidence" value="ECO:0007669"/>
    <property type="project" value="InterPro"/>
</dbReference>
<dbReference type="EMBL" id="JACHIN010000008">
    <property type="protein sequence ID" value="MBB5080304.1"/>
    <property type="molecule type" value="Genomic_DNA"/>
</dbReference>
<evidence type="ECO:0000256" key="6">
    <source>
        <dbReference type="PROSITE-ProRule" id="PRU00169"/>
    </source>
</evidence>
<dbReference type="RefSeq" id="WP_184966678.1">
    <property type="nucleotide sequence ID" value="NZ_JACHIN010000008.1"/>
</dbReference>
<dbReference type="InterPro" id="IPR001867">
    <property type="entry name" value="OmpR/PhoB-type_DNA-bd"/>
</dbReference>
<reference evidence="10 11" key="1">
    <citation type="submission" date="2020-08" db="EMBL/GenBank/DDBJ databases">
        <title>Genomic Encyclopedia of Type Strains, Phase IV (KMG-IV): sequencing the most valuable type-strain genomes for metagenomic binning, comparative biology and taxonomic classification.</title>
        <authorList>
            <person name="Goeker M."/>
        </authorList>
    </citation>
    <scope>NUCLEOTIDE SEQUENCE [LARGE SCALE GENOMIC DNA]</scope>
    <source>
        <strain evidence="10 11">DSM 45385</strain>
    </source>
</reference>
<dbReference type="PANTHER" id="PTHR48111">
    <property type="entry name" value="REGULATOR OF RPOS"/>
    <property type="match status" value="1"/>
</dbReference>
<evidence type="ECO:0000313" key="11">
    <source>
        <dbReference type="Proteomes" id="UP000568380"/>
    </source>
</evidence>
<dbReference type="SUPFAM" id="SSF52172">
    <property type="entry name" value="CheY-like"/>
    <property type="match status" value="1"/>
</dbReference>
<dbReference type="FunFam" id="1.10.10.10:FF:000018">
    <property type="entry name" value="DNA-binding response regulator ResD"/>
    <property type="match status" value="1"/>
</dbReference>
<name>A0A7W8EI56_9ACTN</name>
<dbReference type="InterPro" id="IPR001789">
    <property type="entry name" value="Sig_transdc_resp-reg_receiver"/>
</dbReference>
<keyword evidence="2" id="KW-0902">Two-component regulatory system</keyword>
<dbReference type="GO" id="GO:0000156">
    <property type="term" value="F:phosphorelay response regulator activity"/>
    <property type="evidence" value="ECO:0007669"/>
    <property type="project" value="TreeGrafter"/>
</dbReference>
<dbReference type="InterPro" id="IPR036388">
    <property type="entry name" value="WH-like_DNA-bd_sf"/>
</dbReference>
<evidence type="ECO:0000313" key="10">
    <source>
        <dbReference type="EMBL" id="MBB5080304.1"/>
    </source>
</evidence>
<keyword evidence="4 7" id="KW-0238">DNA-binding</keyword>
<dbReference type="CDD" id="cd00383">
    <property type="entry name" value="trans_reg_C"/>
    <property type="match status" value="1"/>
</dbReference>
<evidence type="ECO:0000256" key="4">
    <source>
        <dbReference type="ARBA" id="ARBA00023125"/>
    </source>
</evidence>
<feature type="domain" description="OmpR/PhoB-type" evidence="9">
    <location>
        <begin position="125"/>
        <end position="224"/>
    </location>
</feature>
<dbReference type="SMART" id="SM00862">
    <property type="entry name" value="Trans_reg_C"/>
    <property type="match status" value="1"/>
</dbReference>
<keyword evidence="11" id="KW-1185">Reference proteome</keyword>
<dbReference type="AlphaFoldDB" id="A0A7W8EI56"/>
<dbReference type="GO" id="GO:0000976">
    <property type="term" value="F:transcription cis-regulatory region binding"/>
    <property type="evidence" value="ECO:0007669"/>
    <property type="project" value="TreeGrafter"/>
</dbReference>
<keyword evidence="3" id="KW-0805">Transcription regulation</keyword>
<evidence type="ECO:0000256" key="2">
    <source>
        <dbReference type="ARBA" id="ARBA00023012"/>
    </source>
</evidence>
<keyword evidence="5" id="KW-0804">Transcription</keyword>
<feature type="modified residue" description="4-aspartylphosphate" evidence="6">
    <location>
        <position position="52"/>
    </location>
</feature>
<evidence type="ECO:0000256" key="7">
    <source>
        <dbReference type="PROSITE-ProRule" id="PRU01091"/>
    </source>
</evidence>
<dbReference type="Gene3D" id="6.10.250.690">
    <property type="match status" value="1"/>
</dbReference>
<dbReference type="PROSITE" id="PS51755">
    <property type="entry name" value="OMPR_PHOB"/>
    <property type="match status" value="1"/>
</dbReference>
<dbReference type="PANTHER" id="PTHR48111:SF4">
    <property type="entry name" value="DNA-BINDING DUAL TRANSCRIPTIONAL REGULATOR OMPR"/>
    <property type="match status" value="1"/>
</dbReference>
<keyword evidence="1 6" id="KW-0597">Phosphoprotein</keyword>
<dbReference type="Pfam" id="PF00072">
    <property type="entry name" value="Response_reg"/>
    <property type="match status" value="1"/>
</dbReference>
<evidence type="ECO:0000259" key="9">
    <source>
        <dbReference type="PROSITE" id="PS51755"/>
    </source>
</evidence>
<dbReference type="InterPro" id="IPR011006">
    <property type="entry name" value="CheY-like_superfamily"/>
</dbReference>
<dbReference type="InterPro" id="IPR039420">
    <property type="entry name" value="WalR-like"/>
</dbReference>
<evidence type="ECO:0000256" key="5">
    <source>
        <dbReference type="ARBA" id="ARBA00023163"/>
    </source>
</evidence>
<evidence type="ECO:0000256" key="3">
    <source>
        <dbReference type="ARBA" id="ARBA00023015"/>
    </source>
</evidence>
<comment type="caution">
    <text evidence="10">The sequence shown here is derived from an EMBL/GenBank/DDBJ whole genome shotgun (WGS) entry which is preliminary data.</text>
</comment>